<comment type="caution">
    <text evidence="6">The sequence shown here is derived from an EMBL/GenBank/DDBJ whole genome shotgun (WGS) entry which is preliminary data.</text>
</comment>
<dbReference type="InterPro" id="IPR051357">
    <property type="entry name" value="H3K9_HMTase_SUVAR3-9"/>
</dbReference>
<dbReference type="AlphaFoldDB" id="A0ABD1ZAX0"/>
<feature type="compositionally biased region" description="Basic residues" evidence="4">
    <location>
        <begin position="11"/>
        <end position="21"/>
    </location>
</feature>
<comment type="subcellular location">
    <subcellularLocation>
        <location evidence="1">Chromosome</location>
    </subcellularLocation>
    <subcellularLocation>
        <location evidence="3">Nucleus</location>
    </subcellularLocation>
</comment>
<evidence type="ECO:0000256" key="2">
    <source>
        <dbReference type="ARBA" id="ARBA00023242"/>
    </source>
</evidence>
<evidence type="ECO:0000313" key="6">
    <source>
        <dbReference type="EMBL" id="KAL2644953.1"/>
    </source>
</evidence>
<dbReference type="GO" id="GO:0005694">
    <property type="term" value="C:chromosome"/>
    <property type="evidence" value="ECO:0007669"/>
    <property type="project" value="UniProtKB-SubCell"/>
</dbReference>
<feature type="compositionally biased region" description="Polar residues" evidence="4">
    <location>
        <begin position="241"/>
        <end position="250"/>
    </location>
</feature>
<feature type="compositionally biased region" description="Polar residues" evidence="4">
    <location>
        <begin position="448"/>
        <end position="459"/>
    </location>
</feature>
<dbReference type="SMART" id="SM00466">
    <property type="entry name" value="SRA"/>
    <property type="match status" value="1"/>
</dbReference>
<dbReference type="Proteomes" id="UP001605036">
    <property type="component" value="Unassembled WGS sequence"/>
</dbReference>
<dbReference type="Gene3D" id="2.30.280.10">
    <property type="entry name" value="SRA-YDG"/>
    <property type="match status" value="1"/>
</dbReference>
<feature type="domain" description="YDG" evidence="5">
    <location>
        <begin position="734"/>
        <end position="900"/>
    </location>
</feature>
<feature type="region of interest" description="Disordered" evidence="4">
    <location>
        <begin position="241"/>
        <end position="267"/>
    </location>
</feature>
<keyword evidence="7" id="KW-1185">Reference proteome</keyword>
<reference evidence="6 7" key="1">
    <citation type="submission" date="2024-09" db="EMBL/GenBank/DDBJ databases">
        <title>Chromosome-scale assembly of Riccia fluitans.</title>
        <authorList>
            <person name="Paukszto L."/>
            <person name="Sawicki J."/>
            <person name="Karawczyk K."/>
            <person name="Piernik-Szablinska J."/>
            <person name="Szczecinska M."/>
            <person name="Mazdziarz M."/>
        </authorList>
    </citation>
    <scope>NUCLEOTIDE SEQUENCE [LARGE SCALE GENOMIC DNA]</scope>
    <source>
        <strain evidence="6">Rf_01</strain>
        <tissue evidence="6">Aerial parts of the thallus</tissue>
    </source>
</reference>
<evidence type="ECO:0000313" key="7">
    <source>
        <dbReference type="Proteomes" id="UP001605036"/>
    </source>
</evidence>
<evidence type="ECO:0000256" key="4">
    <source>
        <dbReference type="SAM" id="MobiDB-lite"/>
    </source>
</evidence>
<feature type="region of interest" description="Disordered" evidence="4">
    <location>
        <begin position="200"/>
        <end position="229"/>
    </location>
</feature>
<feature type="compositionally biased region" description="Polar residues" evidence="4">
    <location>
        <begin position="139"/>
        <end position="152"/>
    </location>
</feature>
<dbReference type="InterPro" id="IPR003105">
    <property type="entry name" value="SRA_YDG"/>
</dbReference>
<dbReference type="InterPro" id="IPR015947">
    <property type="entry name" value="PUA-like_sf"/>
</dbReference>
<sequence length="911" mass="100850">MGDDESPVSTRRPKLPLKRKRTGEIEVTLDGTNCQEVKAYAVNPAESHECVVPSGNNSPMPSCLPIRSPQRPRVQQFWNFEDACFSRAILTANRSFTNLLRDMEGEEDEPPVIAPQDVESKTLRMSSVGLNQQKFKYTEGNPGQNVSSNALLQPNPPAKRLGTASKGAESKTLLAPPFGIKEHQHEFLEADPGLNVSSKTVQHPNAPDKFPRAASEGVESKTPLPPPGGFKKHQLRCTETDPGQNVNSKTAVHPNAPDKPPVTGSQGGQFKTLVLSPDGLNEHKLRCSEANPRQDVNSNIVLHPNAADKPPGTDSQCVEFETHLASPDGFNKHKLKCTEANPGQSVSSNTGLRPNAPDMYKTPGAVSQGVVFETLVAPPVGVNGHQLKYIEANTGQGVSSSTVLHPDAPSKPHGTCSHGVEPDTLLESPDGINEHNLKSIEANPGRDVNSNKVHPNAPNSIAKEGQNVNSSTLHPYAADTVAKESQSINSNAVHPNASDTVPKECENLILGTRTNHDLHKTTECRINFQYGGDTDDYFEADSKAVKKEQASEDTGSMIWDLDEELDQKFKDVLQAEEIIQHSPSSSDHDSRNENLLYGEEMIFHGFVRENDRNFKIHRVFSVDICACMRRNHTRNSKVLQKVGKGSASIPRRRLGRWDRGIKPEVATVPEVDEVFSGAEWKSFNPRTRVKTVLSQFNYLVSFYRSLSISRPAVAAGQYLRAKRFCFNEGRGVVGRIPGVRVGDKFNFREELRSLIISRNSQAGIECIPASLSGYVDKNGRPVSVAVSVVYSREYKDNEYDGETLIYVGSGGDKNLVNQRLKSSESTDHKEKDQKLVRGNLALRNSCDLGVPVRVIRGEMYYEEGRRMRKRYWYDGLYDVKKWYKSVGSAGSKVWKFRLVKRKKQTVMAFNR</sequence>
<proteinExistence type="predicted"/>
<organism evidence="6 7">
    <name type="scientific">Riccia fluitans</name>
    <dbReference type="NCBI Taxonomy" id="41844"/>
    <lineage>
        <taxon>Eukaryota</taxon>
        <taxon>Viridiplantae</taxon>
        <taxon>Streptophyta</taxon>
        <taxon>Embryophyta</taxon>
        <taxon>Marchantiophyta</taxon>
        <taxon>Marchantiopsida</taxon>
        <taxon>Marchantiidae</taxon>
        <taxon>Marchantiales</taxon>
        <taxon>Ricciaceae</taxon>
        <taxon>Riccia</taxon>
    </lineage>
</organism>
<dbReference type="PROSITE" id="PS51015">
    <property type="entry name" value="YDG"/>
    <property type="match status" value="1"/>
</dbReference>
<dbReference type="SUPFAM" id="SSF88697">
    <property type="entry name" value="PUA domain-like"/>
    <property type="match status" value="1"/>
</dbReference>
<name>A0ABD1ZAX0_9MARC</name>
<dbReference type="EMBL" id="JBHFFA010000002">
    <property type="protein sequence ID" value="KAL2644953.1"/>
    <property type="molecule type" value="Genomic_DNA"/>
</dbReference>
<dbReference type="PANTHER" id="PTHR45660">
    <property type="entry name" value="HISTONE-LYSINE N-METHYLTRANSFERASE SETMAR"/>
    <property type="match status" value="1"/>
</dbReference>
<feature type="region of interest" description="Disordered" evidence="4">
    <location>
        <begin position="1"/>
        <end position="21"/>
    </location>
</feature>
<protein>
    <recommendedName>
        <fullName evidence="5">YDG domain-containing protein</fullName>
    </recommendedName>
</protein>
<dbReference type="InterPro" id="IPR036987">
    <property type="entry name" value="SRA-YDG_sf"/>
</dbReference>
<feature type="region of interest" description="Disordered" evidence="4">
    <location>
        <begin position="139"/>
        <end position="166"/>
    </location>
</feature>
<feature type="region of interest" description="Disordered" evidence="4">
    <location>
        <begin position="400"/>
        <end position="470"/>
    </location>
</feature>
<accession>A0ABD1ZAX0</accession>
<evidence type="ECO:0000256" key="1">
    <source>
        <dbReference type="ARBA" id="ARBA00004286"/>
    </source>
</evidence>
<dbReference type="PANTHER" id="PTHR45660:SF13">
    <property type="entry name" value="HISTONE-LYSINE N-METHYLTRANSFERASE SETMAR"/>
    <property type="match status" value="1"/>
</dbReference>
<keyword evidence="2 3" id="KW-0539">Nucleus</keyword>
<dbReference type="Pfam" id="PF02182">
    <property type="entry name" value="SAD_SRA"/>
    <property type="match status" value="1"/>
</dbReference>
<evidence type="ECO:0000256" key="3">
    <source>
        <dbReference type="PROSITE-ProRule" id="PRU00358"/>
    </source>
</evidence>
<evidence type="ECO:0000259" key="5">
    <source>
        <dbReference type="PROSITE" id="PS51015"/>
    </source>
</evidence>
<dbReference type="GO" id="GO:0005634">
    <property type="term" value="C:nucleus"/>
    <property type="evidence" value="ECO:0007669"/>
    <property type="project" value="UniProtKB-SubCell"/>
</dbReference>
<gene>
    <name evidence="6" type="ORF">R1flu_012540</name>
</gene>